<sequence>MKIFVKVLQGDGCMLEVEESTKIADVKKQIEINMKIPIAQQTLVLFGKTLSDEQTVGFYPKIKDGTKVHLVIKKPDTLEFVLGKFLQKYYSEKQIKLIIDEFMKDFHNKVHSLSLDDLERIATSYLSDEHA</sequence>
<evidence type="ECO:0000313" key="5">
    <source>
        <dbReference type="Proteomes" id="UP000801492"/>
    </source>
</evidence>
<dbReference type="SMART" id="SM00213">
    <property type="entry name" value="UBQ"/>
    <property type="match status" value="1"/>
</dbReference>
<dbReference type="OrthoDB" id="417450at2759"/>
<dbReference type="Pfam" id="PF00240">
    <property type="entry name" value="ubiquitin"/>
    <property type="match status" value="1"/>
</dbReference>
<name>A0A8K0DEP2_IGNLU</name>
<keyword evidence="5" id="KW-1185">Reference proteome</keyword>
<dbReference type="InterPro" id="IPR000626">
    <property type="entry name" value="Ubiquitin-like_dom"/>
</dbReference>
<evidence type="ECO:0000259" key="3">
    <source>
        <dbReference type="PROSITE" id="PS50053"/>
    </source>
</evidence>
<evidence type="ECO:0000256" key="2">
    <source>
        <dbReference type="ARBA" id="ARBA00022490"/>
    </source>
</evidence>
<dbReference type="SUPFAM" id="SSF54236">
    <property type="entry name" value="Ubiquitin-like"/>
    <property type="match status" value="1"/>
</dbReference>
<protein>
    <recommendedName>
        <fullName evidence="3">Ubiquitin-like domain-containing protein</fullName>
    </recommendedName>
</protein>
<dbReference type="GO" id="GO:0051087">
    <property type="term" value="F:protein-folding chaperone binding"/>
    <property type="evidence" value="ECO:0007669"/>
    <property type="project" value="TreeGrafter"/>
</dbReference>
<dbReference type="EMBL" id="VTPC01001467">
    <property type="protein sequence ID" value="KAF2901863.1"/>
    <property type="molecule type" value="Genomic_DNA"/>
</dbReference>
<dbReference type="Proteomes" id="UP000801492">
    <property type="component" value="Unassembled WGS sequence"/>
</dbReference>
<dbReference type="AlphaFoldDB" id="A0A8K0DEP2"/>
<feature type="domain" description="Ubiquitin-like" evidence="3">
    <location>
        <begin position="1"/>
        <end position="77"/>
    </location>
</feature>
<reference evidence="4" key="1">
    <citation type="submission" date="2019-08" db="EMBL/GenBank/DDBJ databases">
        <title>The genome of the North American firefly Photinus pyralis.</title>
        <authorList>
            <consortium name="Photinus pyralis genome working group"/>
            <person name="Fallon T.R."/>
            <person name="Sander Lower S.E."/>
            <person name="Weng J.-K."/>
        </authorList>
    </citation>
    <scope>NUCLEOTIDE SEQUENCE</scope>
    <source>
        <strain evidence="4">TRF0915ILg1</strain>
        <tissue evidence="4">Whole body</tissue>
    </source>
</reference>
<comment type="subcellular location">
    <subcellularLocation>
        <location evidence="1">Cytoplasm</location>
        <location evidence="1">Cytosol</location>
    </subcellularLocation>
</comment>
<organism evidence="4 5">
    <name type="scientific">Ignelater luminosus</name>
    <name type="common">Cucubano</name>
    <name type="synonym">Pyrophorus luminosus</name>
    <dbReference type="NCBI Taxonomy" id="2038154"/>
    <lineage>
        <taxon>Eukaryota</taxon>
        <taxon>Metazoa</taxon>
        <taxon>Ecdysozoa</taxon>
        <taxon>Arthropoda</taxon>
        <taxon>Hexapoda</taxon>
        <taxon>Insecta</taxon>
        <taxon>Pterygota</taxon>
        <taxon>Neoptera</taxon>
        <taxon>Endopterygota</taxon>
        <taxon>Coleoptera</taxon>
        <taxon>Polyphaga</taxon>
        <taxon>Elateriformia</taxon>
        <taxon>Elateroidea</taxon>
        <taxon>Elateridae</taxon>
        <taxon>Agrypninae</taxon>
        <taxon>Pyrophorini</taxon>
        <taxon>Ignelater</taxon>
    </lineage>
</organism>
<dbReference type="PANTHER" id="PTHR46555:SF1">
    <property type="entry name" value="UBIQUITIN-LIKE PROTEIN 4A"/>
    <property type="match status" value="1"/>
</dbReference>
<gene>
    <name evidence="4" type="ORF">ILUMI_04319</name>
</gene>
<dbReference type="GO" id="GO:0071818">
    <property type="term" value="C:BAT3 complex"/>
    <property type="evidence" value="ECO:0007669"/>
    <property type="project" value="TreeGrafter"/>
</dbReference>
<dbReference type="Gene3D" id="3.10.20.90">
    <property type="entry name" value="Phosphatidylinositol 3-kinase Catalytic Subunit, Chain A, domain 1"/>
    <property type="match status" value="1"/>
</dbReference>
<evidence type="ECO:0000256" key="1">
    <source>
        <dbReference type="ARBA" id="ARBA00004514"/>
    </source>
</evidence>
<dbReference type="InterPro" id="IPR047154">
    <property type="entry name" value="UBL4A-like"/>
</dbReference>
<dbReference type="PROSITE" id="PS50053">
    <property type="entry name" value="UBIQUITIN_2"/>
    <property type="match status" value="1"/>
</dbReference>
<keyword evidence="2" id="KW-0963">Cytoplasm</keyword>
<dbReference type="InterPro" id="IPR029071">
    <property type="entry name" value="Ubiquitin-like_domsf"/>
</dbReference>
<comment type="caution">
    <text evidence="4">The sequence shown here is derived from an EMBL/GenBank/DDBJ whole genome shotgun (WGS) entry which is preliminary data.</text>
</comment>
<dbReference type="GO" id="GO:0071816">
    <property type="term" value="P:tail-anchored membrane protein insertion into ER membrane"/>
    <property type="evidence" value="ECO:0007669"/>
    <property type="project" value="TreeGrafter"/>
</dbReference>
<dbReference type="PANTHER" id="PTHR46555">
    <property type="entry name" value="UBIQUITIN-LIKE PROTEIN 4A"/>
    <property type="match status" value="1"/>
</dbReference>
<evidence type="ECO:0000313" key="4">
    <source>
        <dbReference type="EMBL" id="KAF2901863.1"/>
    </source>
</evidence>
<dbReference type="GO" id="GO:0006620">
    <property type="term" value="P:post-translational protein targeting to endoplasmic reticulum membrane"/>
    <property type="evidence" value="ECO:0007669"/>
    <property type="project" value="InterPro"/>
</dbReference>
<accession>A0A8K0DEP2</accession>
<proteinExistence type="predicted"/>